<accession>A0A397EQR9</accession>
<organism evidence="4 5">
    <name type="scientific">Aphanomyces astaci</name>
    <name type="common">Crayfish plague agent</name>
    <dbReference type="NCBI Taxonomy" id="112090"/>
    <lineage>
        <taxon>Eukaryota</taxon>
        <taxon>Sar</taxon>
        <taxon>Stramenopiles</taxon>
        <taxon>Oomycota</taxon>
        <taxon>Saprolegniomycetes</taxon>
        <taxon>Saprolegniales</taxon>
        <taxon>Verrucalvaceae</taxon>
        <taxon>Aphanomyces</taxon>
    </lineage>
</organism>
<dbReference type="VEuPathDB" id="FungiDB:H257_10155"/>
<feature type="domain" description="Tr-type G" evidence="3">
    <location>
        <begin position="329"/>
        <end position="442"/>
    </location>
</feature>
<feature type="non-terminal residue" evidence="4">
    <location>
        <position position="1"/>
    </location>
</feature>
<name>A0A397EQR9_APHAT</name>
<proteinExistence type="predicted"/>
<gene>
    <name evidence="4" type="ORF">DYB31_010547</name>
</gene>
<dbReference type="GO" id="GO:0003746">
    <property type="term" value="F:translation elongation factor activity"/>
    <property type="evidence" value="ECO:0007669"/>
    <property type="project" value="TreeGrafter"/>
</dbReference>
<dbReference type="VEuPathDB" id="FungiDB:H257_10156"/>
<feature type="region of interest" description="Disordered" evidence="2">
    <location>
        <begin position="190"/>
        <end position="209"/>
    </location>
</feature>
<comment type="caution">
    <text evidence="4">The sequence shown here is derived from an EMBL/GenBank/DDBJ whole genome shotgun (WGS) entry which is preliminary data.</text>
</comment>
<dbReference type="GO" id="GO:0003924">
    <property type="term" value="F:GTPase activity"/>
    <property type="evidence" value="ECO:0007669"/>
    <property type="project" value="InterPro"/>
</dbReference>
<dbReference type="SUPFAM" id="SSF52540">
    <property type="entry name" value="P-loop containing nucleoside triphosphate hydrolases"/>
    <property type="match status" value="1"/>
</dbReference>
<dbReference type="InterPro" id="IPR027417">
    <property type="entry name" value="P-loop_NTPase"/>
</dbReference>
<dbReference type="InterPro" id="IPR050055">
    <property type="entry name" value="EF-Tu_GTPase"/>
</dbReference>
<dbReference type="EMBL" id="QUTE01017177">
    <property type="protein sequence ID" value="RHY94165.1"/>
    <property type="molecule type" value="Genomic_DNA"/>
</dbReference>
<dbReference type="PANTHER" id="PTHR43721">
    <property type="entry name" value="ELONGATION FACTOR TU-RELATED"/>
    <property type="match status" value="1"/>
</dbReference>
<dbReference type="PANTHER" id="PTHR43721:SF9">
    <property type="entry name" value="GTP-BINDING PROTEIN 1"/>
    <property type="match status" value="1"/>
</dbReference>
<reference evidence="4 5" key="1">
    <citation type="submission" date="2018-08" db="EMBL/GenBank/DDBJ databases">
        <title>Aphanomyces genome sequencing and annotation.</title>
        <authorList>
            <person name="Minardi D."/>
            <person name="Oidtmann B."/>
            <person name="Van Der Giezen M."/>
            <person name="Studholme D.J."/>
        </authorList>
    </citation>
    <scope>NUCLEOTIDE SEQUENCE [LARGE SCALE GENOMIC DNA]</scope>
    <source>
        <strain evidence="4 5">197901</strain>
    </source>
</reference>
<dbReference type="Gene3D" id="3.40.50.300">
    <property type="entry name" value="P-loop containing nucleotide triphosphate hydrolases"/>
    <property type="match status" value="1"/>
</dbReference>
<dbReference type="AlphaFoldDB" id="A0A397EQR9"/>
<evidence type="ECO:0000313" key="5">
    <source>
        <dbReference type="Proteomes" id="UP000266196"/>
    </source>
</evidence>
<sequence length="588" mass="65831">FSIDITDPDAMQYVWRYQKEMDMPLAFVATCFRDNVWRSMMLGGFVIIHTEVLDNMPDQMIYRHTITNPDETVNYLGREYNDGPDRVVFVGQNIHDDAIVPCGSRQRNRMAWVVLDRLTPCHTRVRILHLNSHFFTKHGYVSLEDEARYWGGDVGTGDEASKLVKFQKHVTVMGDDNDQHSRFIVPAHENAVPNPRTMPSTQTVPPPTTTSLPAEVEHGNVEYKLQLLNPTAVRFQHLVTQLNWRLNEGHGYAFYELGVSDDGLVIGMPPEDLETSLNTLFRMCQVLSAQMHVHTLREGTQHTYKAARVAVSCIAETHAKKQVRGTRDVTHSTLIGVLTRGCLDDGNGLARMQVFRHLHEIENGRTSSISEQILESRNASSIDAQSTKLIMFSDLAGHQRYLKITASGLTSQFPDYAMLVVDATAGVQSMTREHLRIVLGLGLLQHPTMIPIFQVSNVTGASSEFHINGHFQSDEVGTIVTGLVQRYGKQRPLCLHLLNASMLLKDNVQGVIHAGPIQQLAKVVAVLKSDDNGQVQLRFEFVHSPEYMRPDWPLVFREANTHAVGKVLHAVYKEGIAPPDVVVVAGLA</sequence>
<evidence type="ECO:0000313" key="4">
    <source>
        <dbReference type="EMBL" id="RHY94165.1"/>
    </source>
</evidence>
<dbReference type="Pfam" id="PF00009">
    <property type="entry name" value="GTP_EFTU"/>
    <property type="match status" value="1"/>
</dbReference>
<feature type="compositionally biased region" description="Low complexity" evidence="2">
    <location>
        <begin position="197"/>
        <end position="209"/>
    </location>
</feature>
<evidence type="ECO:0000256" key="1">
    <source>
        <dbReference type="ARBA" id="ARBA00021392"/>
    </source>
</evidence>
<protein>
    <recommendedName>
        <fullName evidence="1">Elongation factor Tu, chloroplastic</fullName>
    </recommendedName>
</protein>
<dbReference type="InterPro" id="IPR000795">
    <property type="entry name" value="T_Tr_GTP-bd_dom"/>
</dbReference>
<evidence type="ECO:0000256" key="2">
    <source>
        <dbReference type="SAM" id="MobiDB-lite"/>
    </source>
</evidence>
<dbReference type="GO" id="GO:0005525">
    <property type="term" value="F:GTP binding"/>
    <property type="evidence" value="ECO:0007669"/>
    <property type="project" value="InterPro"/>
</dbReference>
<dbReference type="Proteomes" id="UP000266196">
    <property type="component" value="Unassembled WGS sequence"/>
</dbReference>
<evidence type="ECO:0000259" key="3">
    <source>
        <dbReference type="Pfam" id="PF00009"/>
    </source>
</evidence>